<dbReference type="GO" id="GO:0005737">
    <property type="term" value="C:cytoplasm"/>
    <property type="evidence" value="ECO:0007669"/>
    <property type="project" value="UniProtKB-SubCell"/>
</dbReference>
<evidence type="ECO:0000259" key="6">
    <source>
        <dbReference type="Pfam" id="PF12867"/>
    </source>
</evidence>
<comment type="cofactor">
    <cofactor evidence="5">
        <name>Zn(2+)</name>
        <dbReference type="ChEBI" id="CHEBI:29105"/>
    </cofactor>
    <text evidence="5">Binds 1 zinc ion per subunit.</text>
</comment>
<evidence type="ECO:0000256" key="4">
    <source>
        <dbReference type="ARBA" id="ARBA00022833"/>
    </source>
</evidence>
<dbReference type="InterPro" id="IPR034660">
    <property type="entry name" value="DinB/YfiT-like"/>
</dbReference>
<reference evidence="7 8" key="1">
    <citation type="submission" date="2016-12" db="EMBL/GenBank/DDBJ databases">
        <title>Domibacillus antri genome sequencing.</title>
        <authorList>
            <person name="Verma A."/>
            <person name="Krishnamurthi S."/>
        </authorList>
    </citation>
    <scope>NUCLEOTIDE SEQUENCE [LARGE SCALE GENOMIC DNA]</scope>
    <source>
        <strain evidence="7 8">XD80</strain>
    </source>
</reference>
<comment type="function">
    <text evidence="5">Possible metal-dependent hydrolase.</text>
</comment>
<keyword evidence="3 5" id="KW-0378">Hydrolase</keyword>
<comment type="subcellular location">
    <subcellularLocation>
        <location evidence="5">Cytoplasm</location>
    </subcellularLocation>
</comment>
<evidence type="ECO:0000313" key="7">
    <source>
        <dbReference type="EMBL" id="OLN21860.1"/>
    </source>
</evidence>
<sequence length="172" mass="19777">MDLRFPIGQLQVTENITEENIKQWIHEIAQAPLKLEEAVSELTEEQLDTPYRPNGWTVRQVVHHLADAHLNGITRFKLGLTEVQPTIKTFNEVAWVNLPDSRLPIDVSITLLSSVHKRMVTLLESLNKEDLKKTVFHPENGIVSLEKLIATYAWHGNHHIAHITSLRERMGW</sequence>
<dbReference type="InterPro" id="IPR023774">
    <property type="entry name" value="Put_metal_dep_hydrolase_YfiT"/>
</dbReference>
<evidence type="ECO:0000256" key="1">
    <source>
        <dbReference type="ARBA" id="ARBA00022490"/>
    </source>
</evidence>
<comment type="caution">
    <text evidence="7">The sequence shown here is derived from an EMBL/GenBank/DDBJ whole genome shotgun (WGS) entry which is preliminary data.</text>
</comment>
<dbReference type="STRING" id="1714264.BTO30_12640"/>
<comment type="subunit">
    <text evidence="5">Homodimer.</text>
</comment>
<dbReference type="Pfam" id="PF12867">
    <property type="entry name" value="DinB_2"/>
    <property type="match status" value="1"/>
</dbReference>
<comment type="similarity">
    <text evidence="5">Belongs to the metal hydrolase YfiT family.</text>
</comment>
<dbReference type="EMBL" id="MSDU01000029">
    <property type="protein sequence ID" value="OLN21860.1"/>
    <property type="molecule type" value="Genomic_DNA"/>
</dbReference>
<accession>A0A1Q8Q3E1</accession>
<keyword evidence="2 5" id="KW-0479">Metal-binding</keyword>
<keyword evidence="1 5" id="KW-0963">Cytoplasm</keyword>
<keyword evidence="8" id="KW-1185">Reference proteome</keyword>
<dbReference type="Gene3D" id="1.20.120.450">
    <property type="entry name" value="dinb family like domain"/>
    <property type="match status" value="1"/>
</dbReference>
<evidence type="ECO:0000256" key="3">
    <source>
        <dbReference type="ARBA" id="ARBA00022801"/>
    </source>
</evidence>
<dbReference type="Proteomes" id="UP000185568">
    <property type="component" value="Unassembled WGS sequence"/>
</dbReference>
<feature type="binding site" evidence="5">
    <location>
        <position position="155"/>
    </location>
    <ligand>
        <name>Zn(2+)</name>
        <dbReference type="ChEBI" id="CHEBI:29105"/>
    </ligand>
</feature>
<feature type="binding site" evidence="5">
    <location>
        <position position="159"/>
    </location>
    <ligand>
        <name>Zn(2+)</name>
        <dbReference type="ChEBI" id="CHEBI:29105"/>
    </ligand>
</feature>
<dbReference type="EC" id="3.-.-.-" evidence="5"/>
<dbReference type="OrthoDB" id="9796039at2"/>
<feature type="domain" description="DinB-like" evidence="6">
    <location>
        <begin position="30"/>
        <end position="163"/>
    </location>
</feature>
<feature type="binding site" evidence="5">
    <location>
        <position position="64"/>
    </location>
    <ligand>
        <name>Zn(2+)</name>
        <dbReference type="ChEBI" id="CHEBI:29105"/>
    </ligand>
</feature>
<organism evidence="7 8">
    <name type="scientific">Domibacillus antri</name>
    <dbReference type="NCBI Taxonomy" id="1714264"/>
    <lineage>
        <taxon>Bacteria</taxon>
        <taxon>Bacillati</taxon>
        <taxon>Bacillota</taxon>
        <taxon>Bacilli</taxon>
        <taxon>Bacillales</taxon>
        <taxon>Bacillaceae</taxon>
        <taxon>Domibacillus</taxon>
    </lineage>
</organism>
<dbReference type="RefSeq" id="WP_075399098.1">
    <property type="nucleotide sequence ID" value="NZ_MSDU01000029.1"/>
</dbReference>
<dbReference type="SUPFAM" id="SSF109854">
    <property type="entry name" value="DinB/YfiT-like putative metalloenzymes"/>
    <property type="match status" value="1"/>
</dbReference>
<protein>
    <recommendedName>
        <fullName evidence="5">Putative metal-dependent hydrolase BTO30_12640</fullName>
        <ecNumber evidence="5">3.-.-.-</ecNumber>
    </recommendedName>
</protein>
<dbReference type="HAMAP" id="MF_01256">
    <property type="entry name" value="YfiT_hydrol"/>
    <property type="match status" value="1"/>
</dbReference>
<dbReference type="AlphaFoldDB" id="A0A1Q8Q3E1"/>
<proteinExistence type="inferred from homology"/>
<evidence type="ECO:0000256" key="2">
    <source>
        <dbReference type="ARBA" id="ARBA00022723"/>
    </source>
</evidence>
<keyword evidence="4 5" id="KW-0862">Zinc</keyword>
<dbReference type="GO" id="GO:0016787">
    <property type="term" value="F:hydrolase activity"/>
    <property type="evidence" value="ECO:0007669"/>
    <property type="project" value="UniProtKB-UniRule"/>
</dbReference>
<dbReference type="InterPro" id="IPR024775">
    <property type="entry name" value="DinB-like"/>
</dbReference>
<name>A0A1Q8Q3E1_9BACI</name>
<gene>
    <name evidence="7" type="ORF">BTO30_12640</name>
</gene>
<evidence type="ECO:0000313" key="8">
    <source>
        <dbReference type="Proteomes" id="UP000185568"/>
    </source>
</evidence>
<dbReference type="GO" id="GO:0008270">
    <property type="term" value="F:zinc ion binding"/>
    <property type="evidence" value="ECO:0007669"/>
    <property type="project" value="UniProtKB-UniRule"/>
</dbReference>
<dbReference type="NCBIfam" id="NF009807">
    <property type="entry name" value="PRK13291.1"/>
    <property type="match status" value="1"/>
</dbReference>
<evidence type="ECO:0000256" key="5">
    <source>
        <dbReference type="HAMAP-Rule" id="MF_01256"/>
    </source>
</evidence>